<evidence type="ECO:0000313" key="3">
    <source>
        <dbReference type="Proteomes" id="UP000053864"/>
    </source>
</evidence>
<dbReference type="Proteomes" id="UP000053864">
    <property type="component" value="Unassembled WGS sequence"/>
</dbReference>
<proteinExistence type="predicted"/>
<organism evidence="2 3">
    <name type="scientific">Phytophthora nicotianae</name>
    <name type="common">Potato buckeye rot agent</name>
    <name type="synonym">Phytophthora parasitica</name>
    <dbReference type="NCBI Taxonomy" id="4792"/>
    <lineage>
        <taxon>Eukaryota</taxon>
        <taxon>Sar</taxon>
        <taxon>Stramenopiles</taxon>
        <taxon>Oomycota</taxon>
        <taxon>Peronosporomycetes</taxon>
        <taxon>Peronosporales</taxon>
        <taxon>Peronosporaceae</taxon>
        <taxon>Phytophthora</taxon>
    </lineage>
</organism>
<gene>
    <name evidence="2" type="ORF">L916_00725</name>
</gene>
<dbReference type="EMBL" id="KI670515">
    <property type="protein sequence ID" value="ETL49958.1"/>
    <property type="molecule type" value="Genomic_DNA"/>
</dbReference>
<dbReference type="AlphaFoldDB" id="W2JWC4"/>
<accession>W2JWC4</accession>
<feature type="region of interest" description="Disordered" evidence="1">
    <location>
        <begin position="1"/>
        <end position="47"/>
    </location>
</feature>
<sequence length="47" mass="5265">MGKVLPRCAPRQLDGNQEQRGPSAEYEEGKGEEGDDEEVDKDEMIEV</sequence>
<protein>
    <submittedName>
        <fullName evidence="2">Uncharacterized protein</fullName>
    </submittedName>
</protein>
<name>W2JWC4_PHYNI</name>
<evidence type="ECO:0000256" key="1">
    <source>
        <dbReference type="SAM" id="MobiDB-lite"/>
    </source>
</evidence>
<reference evidence="2 3" key="1">
    <citation type="submission" date="2013-11" db="EMBL/GenBank/DDBJ databases">
        <title>The Genome Sequence of Phytophthora parasitica CJ05E6.</title>
        <authorList>
            <consortium name="The Broad Institute Genomics Platform"/>
            <person name="Russ C."/>
            <person name="Tyler B."/>
            <person name="Panabieres F."/>
            <person name="Shan W."/>
            <person name="Tripathy S."/>
            <person name="Grunwald N."/>
            <person name="Machado M."/>
            <person name="Johnson C.S."/>
            <person name="Arredondo F."/>
            <person name="Hong C."/>
            <person name="Coffey M."/>
            <person name="Young S.K."/>
            <person name="Zeng Q."/>
            <person name="Gargeya S."/>
            <person name="Fitzgerald M."/>
            <person name="Abouelleil A."/>
            <person name="Alvarado L."/>
            <person name="Chapman S.B."/>
            <person name="Gainer-Dewar J."/>
            <person name="Goldberg J."/>
            <person name="Griggs A."/>
            <person name="Gujja S."/>
            <person name="Hansen M."/>
            <person name="Howarth C."/>
            <person name="Imamovic A."/>
            <person name="Ireland A."/>
            <person name="Larimer J."/>
            <person name="McCowan C."/>
            <person name="Murphy C."/>
            <person name="Pearson M."/>
            <person name="Poon T.W."/>
            <person name="Priest M."/>
            <person name="Roberts A."/>
            <person name="Saif S."/>
            <person name="Shea T."/>
            <person name="Sykes S."/>
            <person name="Wortman J."/>
            <person name="Nusbaum C."/>
            <person name="Birren B."/>
        </authorList>
    </citation>
    <scope>NUCLEOTIDE SEQUENCE [LARGE SCALE GENOMIC DNA]</scope>
    <source>
        <strain evidence="2 3">CJ05E6</strain>
    </source>
</reference>
<evidence type="ECO:0000313" key="2">
    <source>
        <dbReference type="EMBL" id="ETL49958.1"/>
    </source>
</evidence>